<feature type="region of interest" description="Disordered" evidence="1">
    <location>
        <begin position="127"/>
        <end position="148"/>
    </location>
</feature>
<feature type="compositionally biased region" description="Acidic residues" evidence="1">
    <location>
        <begin position="33"/>
        <end position="46"/>
    </location>
</feature>
<sequence length="284" mass="31880">MEQSFDDLSLCPSFTSYSSDRFAEIAARVSEEFSQDSEFGEDEEQPVETSHDFSDNDDGDDDFEFALVAGDPDALADEIFYGGQIRGVFPIFNRHLIENDTEDHQIKPLDEVSRIRIPLKNLFVREREDELEPPSSSSSEADELESVPPGTFCVWRPKVVESSPSRCKKSNSTGSSSKGWKIRDLIRRSNSDGKDSFVFLTPKNTEEKPGKSKKIENPKEKKTPGEIVKVTGKSKAAASAHEAFYVRNRALKEGNKRKSYLPYRPDLVGFFVNGNGLGRTFPAY</sequence>
<feature type="compositionally biased region" description="Basic and acidic residues" evidence="1">
    <location>
        <begin position="204"/>
        <end position="224"/>
    </location>
</feature>
<feature type="region of interest" description="Disordered" evidence="1">
    <location>
        <begin position="193"/>
        <end position="227"/>
    </location>
</feature>
<comment type="caution">
    <text evidence="2">The sequence shown here is derived from an EMBL/GenBank/DDBJ whole genome shotgun (WGS) entry which is preliminary data.</text>
</comment>
<proteinExistence type="predicted"/>
<evidence type="ECO:0000313" key="2">
    <source>
        <dbReference type="EMBL" id="CAK9162797.1"/>
    </source>
</evidence>
<evidence type="ECO:0000256" key="1">
    <source>
        <dbReference type="SAM" id="MobiDB-lite"/>
    </source>
</evidence>
<dbReference type="AlphaFoldDB" id="A0ABC8T0I3"/>
<feature type="region of interest" description="Disordered" evidence="1">
    <location>
        <begin position="32"/>
        <end position="61"/>
    </location>
</feature>
<organism evidence="2 3">
    <name type="scientific">Ilex paraguariensis</name>
    <name type="common">yerba mate</name>
    <dbReference type="NCBI Taxonomy" id="185542"/>
    <lineage>
        <taxon>Eukaryota</taxon>
        <taxon>Viridiplantae</taxon>
        <taxon>Streptophyta</taxon>
        <taxon>Embryophyta</taxon>
        <taxon>Tracheophyta</taxon>
        <taxon>Spermatophyta</taxon>
        <taxon>Magnoliopsida</taxon>
        <taxon>eudicotyledons</taxon>
        <taxon>Gunneridae</taxon>
        <taxon>Pentapetalae</taxon>
        <taxon>asterids</taxon>
        <taxon>campanulids</taxon>
        <taxon>Aquifoliales</taxon>
        <taxon>Aquifoliaceae</taxon>
        <taxon>Ilex</taxon>
    </lineage>
</organism>
<dbReference type="Pfam" id="PF07816">
    <property type="entry name" value="DUF1645"/>
    <property type="match status" value="1"/>
</dbReference>
<dbReference type="PANTHER" id="PTHR33095:SF127">
    <property type="entry name" value="OS05G0578100 PROTEIN"/>
    <property type="match status" value="1"/>
</dbReference>
<protein>
    <submittedName>
        <fullName evidence="2">Uncharacterized protein</fullName>
    </submittedName>
</protein>
<keyword evidence="3" id="KW-1185">Reference proteome</keyword>
<dbReference type="Proteomes" id="UP001642360">
    <property type="component" value="Unassembled WGS sequence"/>
</dbReference>
<dbReference type="PANTHER" id="PTHR33095">
    <property type="entry name" value="OS07G0619500 PROTEIN"/>
    <property type="match status" value="1"/>
</dbReference>
<accession>A0ABC8T0I3</accession>
<dbReference type="EMBL" id="CAUOFW020003947">
    <property type="protein sequence ID" value="CAK9162797.1"/>
    <property type="molecule type" value="Genomic_DNA"/>
</dbReference>
<gene>
    <name evidence="2" type="ORF">ILEXP_LOCUS31763</name>
</gene>
<name>A0ABC8T0I3_9AQUA</name>
<reference evidence="2 3" key="1">
    <citation type="submission" date="2024-02" db="EMBL/GenBank/DDBJ databases">
        <authorList>
            <person name="Vignale AGUSTIN F."/>
            <person name="Sosa J E."/>
            <person name="Modenutti C."/>
        </authorList>
    </citation>
    <scope>NUCLEOTIDE SEQUENCE [LARGE SCALE GENOMIC DNA]</scope>
</reference>
<dbReference type="InterPro" id="IPR012442">
    <property type="entry name" value="DUF1645_plant"/>
</dbReference>
<evidence type="ECO:0000313" key="3">
    <source>
        <dbReference type="Proteomes" id="UP001642360"/>
    </source>
</evidence>